<evidence type="ECO:0000256" key="1">
    <source>
        <dbReference type="SAM" id="Phobius"/>
    </source>
</evidence>
<evidence type="ECO:0000313" key="2">
    <source>
        <dbReference type="EMBL" id="OGF77335.1"/>
    </source>
</evidence>
<dbReference type="EMBL" id="MFHT01000021">
    <property type="protein sequence ID" value="OGF77335.1"/>
    <property type="molecule type" value="Genomic_DNA"/>
</dbReference>
<accession>A0A1F5WNV5</accession>
<organism evidence="2 3">
    <name type="scientific">Candidatus Giovannonibacteria bacterium RIFCSPHIGHO2_12_FULL_43_15</name>
    <dbReference type="NCBI Taxonomy" id="1798341"/>
    <lineage>
        <taxon>Bacteria</taxon>
        <taxon>Candidatus Giovannoniibacteriota</taxon>
    </lineage>
</organism>
<keyword evidence="1" id="KW-1133">Transmembrane helix</keyword>
<name>A0A1F5WNV5_9BACT</name>
<evidence type="ECO:0008006" key="4">
    <source>
        <dbReference type="Google" id="ProtNLM"/>
    </source>
</evidence>
<dbReference type="AlphaFoldDB" id="A0A1F5WNV5"/>
<keyword evidence="1" id="KW-0812">Transmembrane</keyword>
<feature type="transmembrane region" description="Helical" evidence="1">
    <location>
        <begin position="129"/>
        <end position="154"/>
    </location>
</feature>
<feature type="transmembrane region" description="Helical" evidence="1">
    <location>
        <begin position="13"/>
        <end position="36"/>
    </location>
</feature>
<sequence length="184" mass="19914">MVRKESDALGRDIGTIVLSVFVAIFITESGIINHVLASTESHIIGSFIAGIFFTSIFTTVPAIVVLVEIVEMNSIFIVALFGAIGALLGDFVIFRFVRDTLAENLMKFIKEGHHTKLHALFYSRAYKRFLPLVGALIIASPLPDELGLVMLGAAGVKTKYFLILSFALNFAGLVALGLITKAVL</sequence>
<feature type="transmembrane region" description="Helical" evidence="1">
    <location>
        <begin position="160"/>
        <end position="179"/>
    </location>
</feature>
<feature type="transmembrane region" description="Helical" evidence="1">
    <location>
        <begin position="43"/>
        <end position="69"/>
    </location>
</feature>
<reference evidence="2 3" key="1">
    <citation type="journal article" date="2016" name="Nat. Commun.">
        <title>Thousands of microbial genomes shed light on interconnected biogeochemical processes in an aquifer system.</title>
        <authorList>
            <person name="Anantharaman K."/>
            <person name="Brown C.T."/>
            <person name="Hug L.A."/>
            <person name="Sharon I."/>
            <person name="Castelle C.J."/>
            <person name="Probst A.J."/>
            <person name="Thomas B.C."/>
            <person name="Singh A."/>
            <person name="Wilkins M.J."/>
            <person name="Karaoz U."/>
            <person name="Brodie E.L."/>
            <person name="Williams K.H."/>
            <person name="Hubbard S.S."/>
            <person name="Banfield J.F."/>
        </authorList>
    </citation>
    <scope>NUCLEOTIDE SEQUENCE [LARGE SCALE GENOMIC DNA]</scope>
</reference>
<proteinExistence type="predicted"/>
<evidence type="ECO:0000313" key="3">
    <source>
        <dbReference type="Proteomes" id="UP000177723"/>
    </source>
</evidence>
<gene>
    <name evidence="2" type="ORF">A3F23_03490</name>
</gene>
<dbReference type="Proteomes" id="UP000177723">
    <property type="component" value="Unassembled WGS sequence"/>
</dbReference>
<keyword evidence="1" id="KW-0472">Membrane</keyword>
<protein>
    <recommendedName>
        <fullName evidence="4">TVP38/TMEM64 family membrane protein</fullName>
    </recommendedName>
</protein>
<feature type="transmembrane region" description="Helical" evidence="1">
    <location>
        <begin position="75"/>
        <end position="97"/>
    </location>
</feature>
<comment type="caution">
    <text evidence="2">The sequence shown here is derived from an EMBL/GenBank/DDBJ whole genome shotgun (WGS) entry which is preliminary data.</text>
</comment>